<keyword evidence="8 9" id="KW-0472">Membrane</keyword>
<organism evidence="11 12">
    <name type="scientific">Novilysobacter avium</name>
    <dbReference type="NCBI Taxonomy" id="2781023"/>
    <lineage>
        <taxon>Bacteria</taxon>
        <taxon>Pseudomonadati</taxon>
        <taxon>Pseudomonadota</taxon>
        <taxon>Gammaproteobacteria</taxon>
        <taxon>Lysobacterales</taxon>
        <taxon>Lysobacteraceae</taxon>
        <taxon>Novilysobacter</taxon>
    </lineage>
</organism>
<evidence type="ECO:0000313" key="11">
    <source>
        <dbReference type="EMBL" id="QOW21921.1"/>
    </source>
</evidence>
<evidence type="ECO:0000256" key="3">
    <source>
        <dbReference type="ARBA" id="ARBA00022475"/>
    </source>
</evidence>
<evidence type="ECO:0000256" key="1">
    <source>
        <dbReference type="ARBA" id="ARBA00004162"/>
    </source>
</evidence>
<dbReference type="NCBIfam" id="TIGR01411">
    <property type="entry name" value="tatAE"/>
    <property type="match status" value="1"/>
</dbReference>
<keyword evidence="7 9" id="KW-0811">Translocation</keyword>
<evidence type="ECO:0000256" key="4">
    <source>
        <dbReference type="ARBA" id="ARBA00022692"/>
    </source>
</evidence>
<dbReference type="PANTHER" id="PTHR42982">
    <property type="entry name" value="SEC-INDEPENDENT PROTEIN TRANSLOCASE PROTEIN TATA"/>
    <property type="match status" value="1"/>
</dbReference>
<evidence type="ECO:0000256" key="9">
    <source>
        <dbReference type="HAMAP-Rule" id="MF_00236"/>
    </source>
</evidence>
<evidence type="ECO:0000256" key="2">
    <source>
        <dbReference type="ARBA" id="ARBA00022448"/>
    </source>
</evidence>
<reference evidence="11 12" key="1">
    <citation type="submission" date="2020-10" db="EMBL/GenBank/DDBJ databases">
        <title>complete genome sequencing of Lysobacter sp. H23M41.</title>
        <authorList>
            <person name="Bae J.-W."/>
            <person name="Lee S.-Y."/>
        </authorList>
    </citation>
    <scope>NUCLEOTIDE SEQUENCE [LARGE SCALE GENOMIC DNA]</scope>
    <source>
        <strain evidence="11 12">H23M41</strain>
    </source>
</reference>
<keyword evidence="3 9" id="KW-1003">Cell membrane</keyword>
<keyword evidence="2 9" id="KW-0813">Transport</keyword>
<protein>
    <recommendedName>
        <fullName evidence="9">Sec-independent protein translocase protein TatA</fullName>
    </recommendedName>
</protein>
<dbReference type="Pfam" id="PF02416">
    <property type="entry name" value="TatA_B_E"/>
    <property type="match status" value="1"/>
</dbReference>
<gene>
    <name evidence="9 11" type="primary">tatA</name>
    <name evidence="11" type="ORF">INQ42_12035</name>
</gene>
<proteinExistence type="inferred from homology"/>
<evidence type="ECO:0000256" key="6">
    <source>
        <dbReference type="ARBA" id="ARBA00022989"/>
    </source>
</evidence>
<feature type="transmembrane region" description="Helical" evidence="9">
    <location>
        <begin position="6"/>
        <end position="22"/>
    </location>
</feature>
<dbReference type="Gene3D" id="1.20.5.3310">
    <property type="match status" value="1"/>
</dbReference>
<sequence length="86" mass="9585">MGSMSIGHWVVVLLIVVLVFGTKRLKNVGKDLGEAVKGFKKGVHDDDDVDANVPPARLGDDARRDERPVRDQRTAHDVRDDEQVPR</sequence>
<feature type="region of interest" description="Disordered" evidence="10">
    <location>
        <begin position="43"/>
        <end position="86"/>
    </location>
</feature>
<feature type="compositionally biased region" description="Basic and acidic residues" evidence="10">
    <location>
        <begin position="58"/>
        <end position="86"/>
    </location>
</feature>
<dbReference type="PANTHER" id="PTHR42982:SF1">
    <property type="entry name" value="SEC-INDEPENDENT PROTEIN TRANSLOCASE PROTEIN TATA"/>
    <property type="match status" value="1"/>
</dbReference>
<dbReference type="HAMAP" id="MF_00236">
    <property type="entry name" value="TatA_E"/>
    <property type="match status" value="1"/>
</dbReference>
<evidence type="ECO:0000256" key="10">
    <source>
        <dbReference type="SAM" id="MobiDB-lite"/>
    </source>
</evidence>
<evidence type="ECO:0000256" key="7">
    <source>
        <dbReference type="ARBA" id="ARBA00023010"/>
    </source>
</evidence>
<name>A0A7S6UKE4_9GAMM</name>
<evidence type="ECO:0000313" key="12">
    <source>
        <dbReference type="Proteomes" id="UP000593932"/>
    </source>
</evidence>
<keyword evidence="4 9" id="KW-0812">Transmembrane</keyword>
<dbReference type="NCBIfam" id="NF002813">
    <property type="entry name" value="PRK02958.1"/>
    <property type="match status" value="1"/>
</dbReference>
<keyword evidence="5 9" id="KW-0653">Protein transport</keyword>
<comment type="function">
    <text evidence="9">Part of the twin-arginine translocation (Tat) system that transports large folded proteins containing a characteristic twin-arginine motif in their signal peptide across membranes. TatA could form the protein-conducting channel of the Tat system.</text>
</comment>
<comment type="subcellular location">
    <subcellularLocation>
        <location evidence="1 9">Cell membrane</location>
        <topology evidence="1 9">Single-pass membrane protein</topology>
    </subcellularLocation>
</comment>
<dbReference type="InterPro" id="IPR006312">
    <property type="entry name" value="TatA/E"/>
</dbReference>
<evidence type="ECO:0000256" key="5">
    <source>
        <dbReference type="ARBA" id="ARBA00022927"/>
    </source>
</evidence>
<dbReference type="RefSeq" id="WP_194034473.1">
    <property type="nucleotide sequence ID" value="NZ_CP063657.1"/>
</dbReference>
<dbReference type="EMBL" id="CP063657">
    <property type="protein sequence ID" value="QOW21921.1"/>
    <property type="molecule type" value="Genomic_DNA"/>
</dbReference>
<comment type="subunit">
    <text evidence="9">The Tat system comprises two distinct complexes: a TatABC complex, containing multiple copies of TatA, TatB and TatC subunits, and a separate TatA complex, containing only TatA subunits. Substrates initially bind to the TatABC complex, which probably triggers association of the separate TatA complex to form the active translocon.</text>
</comment>
<keyword evidence="6 9" id="KW-1133">Transmembrane helix</keyword>
<evidence type="ECO:0000256" key="8">
    <source>
        <dbReference type="ARBA" id="ARBA00023136"/>
    </source>
</evidence>
<accession>A0A7S6UKE4</accession>
<keyword evidence="12" id="KW-1185">Reference proteome</keyword>
<dbReference type="Proteomes" id="UP000593932">
    <property type="component" value="Chromosome"/>
</dbReference>
<dbReference type="InterPro" id="IPR003369">
    <property type="entry name" value="TatA/B/E"/>
</dbReference>
<comment type="similarity">
    <text evidence="9">Belongs to the TatA/E family.</text>
</comment>